<reference evidence="2" key="2">
    <citation type="submission" date="2021-04" db="EMBL/GenBank/DDBJ databases">
        <authorList>
            <person name="Podell S."/>
        </authorList>
    </citation>
    <scope>NUCLEOTIDE SEQUENCE</scope>
    <source>
        <strain evidence="2">Hildebrandi</strain>
    </source>
</reference>
<accession>A0A9K3PY59</accession>
<evidence type="ECO:0000313" key="3">
    <source>
        <dbReference type="Proteomes" id="UP000693970"/>
    </source>
</evidence>
<gene>
    <name evidence="2" type="ORF">IV203_026956</name>
</gene>
<dbReference type="Proteomes" id="UP000693970">
    <property type="component" value="Unassembled WGS sequence"/>
</dbReference>
<dbReference type="OrthoDB" id="533393at2759"/>
<name>A0A9K3PY59_9STRA</name>
<protein>
    <submittedName>
        <fullName evidence="2">Uncharacterized protein</fullName>
    </submittedName>
</protein>
<dbReference type="PANTHER" id="PTHR36974:SF1">
    <property type="entry name" value="DOXX FAMILY MEMBRANE PROTEIN"/>
    <property type="match status" value="1"/>
</dbReference>
<keyword evidence="1" id="KW-0812">Transmembrane</keyword>
<keyword evidence="1" id="KW-1133">Transmembrane helix</keyword>
<dbReference type="PANTHER" id="PTHR36974">
    <property type="entry name" value="MEMBRANE PROTEIN-RELATED"/>
    <property type="match status" value="1"/>
</dbReference>
<sequence>MASSSSSPNVTPGIGEAGCKLPSPSGVNMMDDTTQSAIFVGILLALGVCTSAFNAVLTSLTTNFEWFQSFRYSWPITLGLVFVAAGITHFAVSAEYKNIYPYRGAWGGLWKLPGSPDFHVAWTGVAELVGGLGLLVGGLIDWLEPVYVSSPNIVTAAGLESDCAAALYLLTWAVTPANIFMFTHGAKLPMEVEGNIPVSFHVVRFAMQVMLLGFLYQMGEATFDALLEYTM</sequence>
<keyword evidence="3" id="KW-1185">Reference proteome</keyword>
<proteinExistence type="predicted"/>
<dbReference type="EMBL" id="JAGRRH010000010">
    <property type="protein sequence ID" value="KAG7363595.1"/>
    <property type="molecule type" value="Genomic_DNA"/>
</dbReference>
<organism evidence="2 3">
    <name type="scientific">Nitzschia inconspicua</name>
    <dbReference type="NCBI Taxonomy" id="303405"/>
    <lineage>
        <taxon>Eukaryota</taxon>
        <taxon>Sar</taxon>
        <taxon>Stramenopiles</taxon>
        <taxon>Ochrophyta</taxon>
        <taxon>Bacillariophyta</taxon>
        <taxon>Bacillariophyceae</taxon>
        <taxon>Bacillariophycidae</taxon>
        <taxon>Bacillariales</taxon>
        <taxon>Bacillariaceae</taxon>
        <taxon>Nitzschia</taxon>
    </lineage>
</organism>
<dbReference type="AlphaFoldDB" id="A0A9K3PY59"/>
<comment type="caution">
    <text evidence="2">The sequence shown here is derived from an EMBL/GenBank/DDBJ whole genome shotgun (WGS) entry which is preliminary data.</text>
</comment>
<feature type="transmembrane region" description="Helical" evidence="1">
    <location>
        <begin position="37"/>
        <end position="60"/>
    </location>
</feature>
<feature type="transmembrane region" description="Helical" evidence="1">
    <location>
        <begin position="120"/>
        <end position="143"/>
    </location>
</feature>
<evidence type="ECO:0000313" key="2">
    <source>
        <dbReference type="EMBL" id="KAG7363595.1"/>
    </source>
</evidence>
<feature type="transmembrane region" description="Helical" evidence="1">
    <location>
        <begin position="72"/>
        <end position="92"/>
    </location>
</feature>
<evidence type="ECO:0000256" key="1">
    <source>
        <dbReference type="SAM" id="Phobius"/>
    </source>
</evidence>
<keyword evidence="1" id="KW-0472">Membrane</keyword>
<reference evidence="2" key="1">
    <citation type="journal article" date="2021" name="Sci. Rep.">
        <title>Diploid genomic architecture of Nitzschia inconspicua, an elite biomass production diatom.</title>
        <authorList>
            <person name="Oliver A."/>
            <person name="Podell S."/>
            <person name="Pinowska A."/>
            <person name="Traller J.C."/>
            <person name="Smith S.R."/>
            <person name="McClure R."/>
            <person name="Beliaev A."/>
            <person name="Bohutskyi P."/>
            <person name="Hill E.A."/>
            <person name="Rabines A."/>
            <person name="Zheng H."/>
            <person name="Allen L.Z."/>
            <person name="Kuo A."/>
            <person name="Grigoriev I.V."/>
            <person name="Allen A.E."/>
            <person name="Hazlebeck D."/>
            <person name="Allen E.E."/>
        </authorList>
    </citation>
    <scope>NUCLEOTIDE SEQUENCE</scope>
    <source>
        <strain evidence="2">Hildebrandi</strain>
    </source>
</reference>